<dbReference type="InterPro" id="IPR036291">
    <property type="entry name" value="NAD(P)-bd_dom_sf"/>
</dbReference>
<dbReference type="EMBL" id="VLTJ01000029">
    <property type="protein sequence ID" value="TSH92998.1"/>
    <property type="molecule type" value="Genomic_DNA"/>
</dbReference>
<dbReference type="PANTHER" id="PTHR13812:SF19">
    <property type="entry name" value="KETIMINE REDUCTASE MU-CRYSTALLIN"/>
    <property type="match status" value="1"/>
</dbReference>
<accession>A0A556AJB3</accession>
<evidence type="ECO:0000313" key="1">
    <source>
        <dbReference type="EMBL" id="TSH92998.1"/>
    </source>
</evidence>
<dbReference type="GO" id="GO:0005737">
    <property type="term" value="C:cytoplasm"/>
    <property type="evidence" value="ECO:0007669"/>
    <property type="project" value="TreeGrafter"/>
</dbReference>
<dbReference type="PANTHER" id="PTHR13812">
    <property type="entry name" value="KETIMINE REDUCTASE MU-CRYSTALLIN"/>
    <property type="match status" value="1"/>
</dbReference>
<dbReference type="Proteomes" id="UP000318405">
    <property type="component" value="Unassembled WGS sequence"/>
</dbReference>
<comment type="caution">
    <text evidence="1">The sequence shown here is derived from an EMBL/GenBank/DDBJ whole genome shotgun (WGS) entry which is preliminary data.</text>
</comment>
<evidence type="ECO:0000313" key="2">
    <source>
        <dbReference type="Proteomes" id="UP000318405"/>
    </source>
</evidence>
<name>A0A556AJB3_9BURK</name>
<dbReference type="AlphaFoldDB" id="A0A556AJB3"/>
<organism evidence="1 2">
    <name type="scientific">Verticiella sediminum</name>
    <dbReference type="NCBI Taxonomy" id="1247510"/>
    <lineage>
        <taxon>Bacteria</taxon>
        <taxon>Pseudomonadati</taxon>
        <taxon>Pseudomonadota</taxon>
        <taxon>Betaproteobacteria</taxon>
        <taxon>Burkholderiales</taxon>
        <taxon>Alcaligenaceae</taxon>
        <taxon>Verticiella</taxon>
    </lineage>
</organism>
<keyword evidence="2" id="KW-1185">Reference proteome</keyword>
<sequence>MMTTALWLSEADVAGSVSLAEAIEALQERTAQVAAGQGANIEKALGTFDARSSLHALGAVLPAAGFGGYKTWVNTPDGAKALYALFDTRAGRLLAMLEANVLGQLRTSAMTGLGTRWLAAEDAGDLALLGSGRQALAQVAAIHAVRPLRRVRVWSPSAERREACTRDLVERLGLDVQACDSIEAATAAADIVTVVTRARTPFLQAGMIADGAHVNAVGAILPANAELHADVLDRAGIVAVDDVANVRKSSREFIDRFGTDEGPQGWGRVATIGDIVRGAVTPTRAPGSISLFKAVGMGVSDLAMAIRAYQACRETGAGLPLPLTQGARMRFS</sequence>
<dbReference type="PIRSF" id="PIRSF001439">
    <property type="entry name" value="CryM"/>
    <property type="match status" value="1"/>
</dbReference>
<dbReference type="InterPro" id="IPR023401">
    <property type="entry name" value="ODC_N"/>
</dbReference>
<dbReference type="SUPFAM" id="SSF51735">
    <property type="entry name" value="NAD(P)-binding Rossmann-fold domains"/>
    <property type="match status" value="1"/>
</dbReference>
<gene>
    <name evidence="1" type="ORF">FOZ76_16565</name>
</gene>
<protein>
    <submittedName>
        <fullName evidence="1">Ornithine cyclodeaminase family protein</fullName>
    </submittedName>
</protein>
<dbReference type="InterPro" id="IPR003462">
    <property type="entry name" value="ODC_Mu_crystall"/>
</dbReference>
<proteinExistence type="predicted"/>
<dbReference type="OrthoDB" id="5293744at2"/>
<dbReference type="Gene3D" id="3.30.1780.10">
    <property type="entry name" value="ornithine cyclodeaminase, domain 1"/>
    <property type="match status" value="1"/>
</dbReference>
<dbReference type="Pfam" id="PF02423">
    <property type="entry name" value="OCD_Mu_crystall"/>
    <property type="match status" value="1"/>
</dbReference>
<reference evidence="1 2" key="1">
    <citation type="submission" date="2019-07" db="EMBL/GenBank/DDBJ databases">
        <title>Qingshengfaniella alkalisoli gen. nov., sp. nov., isolated from saline soil.</title>
        <authorList>
            <person name="Xu L."/>
            <person name="Huang X.-X."/>
            <person name="Sun J.-Q."/>
        </authorList>
    </citation>
    <scope>NUCLEOTIDE SEQUENCE [LARGE SCALE GENOMIC DNA]</scope>
    <source>
        <strain evidence="1 2">DSM 27279</strain>
    </source>
</reference>
<dbReference type="Gene3D" id="3.40.50.720">
    <property type="entry name" value="NAD(P)-binding Rossmann-like Domain"/>
    <property type="match status" value="1"/>
</dbReference>